<keyword evidence="6" id="KW-0592">Phosphate transport</keyword>
<dbReference type="InterPro" id="IPR000515">
    <property type="entry name" value="MetI-like"/>
</dbReference>
<dbReference type="PANTHER" id="PTHR42922">
    <property type="entry name" value="PHOSPHATE TRANSPORT SYSTEM PERMEASE PROTEIN PSTA"/>
    <property type="match status" value="1"/>
</dbReference>
<gene>
    <name evidence="12" type="ORF">RSSM_06654</name>
</gene>
<feature type="transmembrane region" description="Helical" evidence="10">
    <location>
        <begin position="48"/>
        <end position="72"/>
    </location>
</feature>
<dbReference type="Gene3D" id="1.10.3720.10">
    <property type="entry name" value="MetI-like"/>
    <property type="match status" value="1"/>
</dbReference>
<dbReference type="PATRIC" id="fig|1263870.3.peg.7062"/>
<feature type="transmembrane region" description="Helical" evidence="10">
    <location>
        <begin position="215"/>
        <end position="237"/>
    </location>
</feature>
<dbReference type="GO" id="GO:0005886">
    <property type="term" value="C:plasma membrane"/>
    <property type="evidence" value="ECO:0007669"/>
    <property type="project" value="UniProtKB-SubCell"/>
</dbReference>
<keyword evidence="5 10" id="KW-1003">Cell membrane</keyword>
<dbReference type="RefSeq" id="WP_008688985.1">
    <property type="nucleotide sequence ID" value="NZ_ANOH01000466.1"/>
</dbReference>
<evidence type="ECO:0000313" key="12">
    <source>
        <dbReference type="EMBL" id="EMI51922.1"/>
    </source>
</evidence>
<evidence type="ECO:0000256" key="1">
    <source>
        <dbReference type="ARBA" id="ARBA00004651"/>
    </source>
</evidence>
<evidence type="ECO:0000256" key="3">
    <source>
        <dbReference type="ARBA" id="ARBA00016864"/>
    </source>
</evidence>
<evidence type="ECO:0000256" key="10">
    <source>
        <dbReference type="RuleBase" id="RU363043"/>
    </source>
</evidence>
<accession>M5TRV7</accession>
<feature type="transmembrane region" description="Helical" evidence="10">
    <location>
        <begin position="171"/>
        <end position="194"/>
    </location>
</feature>
<name>M5TRV7_9BACT</name>
<comment type="caution">
    <text evidence="12">The sequence shown here is derived from an EMBL/GenBank/DDBJ whole genome shotgun (WGS) entry which is preliminary data.</text>
</comment>
<keyword evidence="13" id="KW-1185">Reference proteome</keyword>
<comment type="similarity">
    <text evidence="2 10">Belongs to the binding-protein-dependent transport system permease family. CysTW subfamily.</text>
</comment>
<dbReference type="Proteomes" id="UP000011885">
    <property type="component" value="Unassembled WGS sequence"/>
</dbReference>
<feature type="domain" description="ABC transmembrane type-1" evidence="11">
    <location>
        <begin position="101"/>
        <end position="309"/>
    </location>
</feature>
<keyword evidence="8 10" id="KW-1133">Transmembrane helix</keyword>
<dbReference type="InterPro" id="IPR051408">
    <property type="entry name" value="Phosphate_transprt_permease"/>
</dbReference>
<dbReference type="InterPro" id="IPR035906">
    <property type="entry name" value="MetI-like_sf"/>
</dbReference>
<keyword evidence="4" id="KW-0813">Transport</keyword>
<evidence type="ECO:0000256" key="5">
    <source>
        <dbReference type="ARBA" id="ARBA00022475"/>
    </source>
</evidence>
<dbReference type="GO" id="GO:0005315">
    <property type="term" value="F:phosphate transmembrane transporter activity"/>
    <property type="evidence" value="ECO:0007669"/>
    <property type="project" value="InterPro"/>
</dbReference>
<dbReference type="GO" id="GO:0035435">
    <property type="term" value="P:phosphate ion transmembrane transport"/>
    <property type="evidence" value="ECO:0007669"/>
    <property type="project" value="InterPro"/>
</dbReference>
<dbReference type="CDD" id="cd06261">
    <property type="entry name" value="TM_PBP2"/>
    <property type="match status" value="1"/>
</dbReference>
<evidence type="ECO:0000259" key="11">
    <source>
        <dbReference type="PROSITE" id="PS50928"/>
    </source>
</evidence>
<keyword evidence="7 10" id="KW-0812">Transmembrane</keyword>
<reference evidence="12 13" key="1">
    <citation type="journal article" date="2013" name="Mar. Genomics">
        <title>Expression of sulfatases in Rhodopirellula baltica and the diversity of sulfatases in the genus Rhodopirellula.</title>
        <authorList>
            <person name="Wegner C.E."/>
            <person name="Richter-Heitmann T."/>
            <person name="Klindworth A."/>
            <person name="Klockow C."/>
            <person name="Richter M."/>
            <person name="Achstetter T."/>
            <person name="Glockner F.O."/>
            <person name="Harder J."/>
        </authorList>
    </citation>
    <scope>NUCLEOTIDE SEQUENCE [LARGE SCALE GENOMIC DNA]</scope>
    <source>
        <strain evidence="12 13">SM41</strain>
    </source>
</reference>
<sequence length="319" mass="33603">MNDSDSNNSAGIDSDSEEIELTRSFADVDFPRLERSLRHPRTLFSSGLSLMTGIVTVVACIPLFSVLIMLMYRGGKRLGLELLTETPPSAFESGGGFGNAIVGTLTMVGIAALIAVPFGILAAVFLAEFGPKSKTASAVRFCAKLLTGFPSILAGVFAYAAVVLLTGTYSAPAGGIALSILMLPIVLLTAEESIKMVPKKMKEAAIGMGATQTQVVWKVILPTALPGMLTGVMLAVARAAGETAPLLFTALNSNYWIVQDGELALMEPTASLAVLIFNFSGVPFESQIELAWAAALVLVLIVLIINIGGQLLSRKRVLR</sequence>
<evidence type="ECO:0000256" key="7">
    <source>
        <dbReference type="ARBA" id="ARBA00022692"/>
    </source>
</evidence>
<evidence type="ECO:0000313" key="13">
    <source>
        <dbReference type="Proteomes" id="UP000011885"/>
    </source>
</evidence>
<protein>
    <recommendedName>
        <fullName evidence="3 10">Phosphate transport system permease protein PstA</fullName>
    </recommendedName>
</protein>
<dbReference type="InterPro" id="IPR005672">
    <property type="entry name" value="Phosphate_PstA"/>
</dbReference>
<feature type="transmembrane region" description="Helical" evidence="10">
    <location>
        <begin position="101"/>
        <end position="129"/>
    </location>
</feature>
<dbReference type="NCBIfam" id="TIGR00974">
    <property type="entry name" value="3a0107s02c"/>
    <property type="match status" value="1"/>
</dbReference>
<dbReference type="PROSITE" id="PS50928">
    <property type="entry name" value="ABC_TM1"/>
    <property type="match status" value="1"/>
</dbReference>
<keyword evidence="9 10" id="KW-0472">Membrane</keyword>
<dbReference type="Pfam" id="PF00528">
    <property type="entry name" value="BPD_transp_1"/>
    <property type="match status" value="1"/>
</dbReference>
<organism evidence="12 13">
    <name type="scientific">Rhodopirellula sallentina SM41</name>
    <dbReference type="NCBI Taxonomy" id="1263870"/>
    <lineage>
        <taxon>Bacteria</taxon>
        <taxon>Pseudomonadati</taxon>
        <taxon>Planctomycetota</taxon>
        <taxon>Planctomycetia</taxon>
        <taxon>Pirellulales</taxon>
        <taxon>Pirellulaceae</taxon>
        <taxon>Rhodopirellula</taxon>
    </lineage>
</organism>
<proteinExistence type="inferred from homology"/>
<evidence type="ECO:0000256" key="8">
    <source>
        <dbReference type="ARBA" id="ARBA00022989"/>
    </source>
</evidence>
<dbReference type="AlphaFoldDB" id="M5TRV7"/>
<feature type="transmembrane region" description="Helical" evidence="10">
    <location>
        <begin position="290"/>
        <end position="312"/>
    </location>
</feature>
<comment type="subcellular location">
    <subcellularLocation>
        <location evidence="1 10">Cell membrane</location>
        <topology evidence="1 10">Multi-pass membrane protein</topology>
    </subcellularLocation>
</comment>
<evidence type="ECO:0000256" key="4">
    <source>
        <dbReference type="ARBA" id="ARBA00022448"/>
    </source>
</evidence>
<evidence type="ECO:0000256" key="9">
    <source>
        <dbReference type="ARBA" id="ARBA00023136"/>
    </source>
</evidence>
<feature type="transmembrane region" description="Helical" evidence="10">
    <location>
        <begin position="141"/>
        <end position="165"/>
    </location>
</feature>
<dbReference type="PANTHER" id="PTHR42922:SF1">
    <property type="entry name" value="PHOSPHATE TRANSPORT SYSTEM PERMEASE PROTEIN PSTA"/>
    <property type="match status" value="1"/>
</dbReference>
<evidence type="ECO:0000256" key="6">
    <source>
        <dbReference type="ARBA" id="ARBA00022592"/>
    </source>
</evidence>
<dbReference type="SUPFAM" id="SSF161098">
    <property type="entry name" value="MetI-like"/>
    <property type="match status" value="1"/>
</dbReference>
<dbReference type="EMBL" id="ANOH01000466">
    <property type="protein sequence ID" value="EMI51922.1"/>
    <property type="molecule type" value="Genomic_DNA"/>
</dbReference>
<evidence type="ECO:0000256" key="2">
    <source>
        <dbReference type="ARBA" id="ARBA00007069"/>
    </source>
</evidence>